<dbReference type="EMBL" id="JARJCM010000283">
    <property type="protein sequence ID" value="KAJ7019798.1"/>
    <property type="molecule type" value="Genomic_DNA"/>
</dbReference>
<comment type="caution">
    <text evidence="2">The sequence shown here is derived from an EMBL/GenBank/DDBJ whole genome shotgun (WGS) entry which is preliminary data.</text>
</comment>
<evidence type="ECO:0000259" key="1">
    <source>
        <dbReference type="Pfam" id="PF24494"/>
    </source>
</evidence>
<feature type="domain" description="DUF7587" evidence="1">
    <location>
        <begin position="29"/>
        <end position="186"/>
    </location>
</feature>
<evidence type="ECO:0000313" key="3">
    <source>
        <dbReference type="Proteomes" id="UP001218188"/>
    </source>
</evidence>
<evidence type="ECO:0000313" key="2">
    <source>
        <dbReference type="EMBL" id="KAJ7019798.1"/>
    </source>
</evidence>
<protein>
    <recommendedName>
        <fullName evidence="1">DUF7587 domain-containing protein</fullName>
    </recommendedName>
</protein>
<sequence length="305" mass="34767">MAASPPDTIIPPCKFEDVHTFYSVSSNDANRFIFRIHLSVKYGMLRPEGFIASANTETPLDAMSNARYIGSGEELRRLASAHITQYKDGTWRQPTSFISASYSLPYTLFEAQRRTLQSWSRPHGSEILISIIDTTAIPNSDIWLGTELVGAYGPPHAAYFARWAQEVLVYRFIPRAAVVATMSVGSFLDCLPRWCSDIKHSIEPNCLWSTESVVGHLRALARCKHTLEEQEELLAQSVERSLATLRLPFTSEEAVDSVSRLAAIFYWWPRWIVRTDPSVYTALLERVRQRVRERLKLGVRVRREM</sequence>
<gene>
    <name evidence="2" type="ORF">C8F04DRAFT_1146704</name>
</gene>
<dbReference type="Pfam" id="PF24494">
    <property type="entry name" value="DUF7587"/>
    <property type="match status" value="1"/>
</dbReference>
<accession>A0AAD6S2D9</accession>
<proteinExistence type="predicted"/>
<name>A0AAD6S2D9_9AGAR</name>
<keyword evidence="3" id="KW-1185">Reference proteome</keyword>
<organism evidence="2 3">
    <name type="scientific">Mycena alexandri</name>
    <dbReference type="NCBI Taxonomy" id="1745969"/>
    <lineage>
        <taxon>Eukaryota</taxon>
        <taxon>Fungi</taxon>
        <taxon>Dikarya</taxon>
        <taxon>Basidiomycota</taxon>
        <taxon>Agaricomycotina</taxon>
        <taxon>Agaricomycetes</taxon>
        <taxon>Agaricomycetidae</taxon>
        <taxon>Agaricales</taxon>
        <taxon>Marasmiineae</taxon>
        <taxon>Mycenaceae</taxon>
        <taxon>Mycena</taxon>
    </lineage>
</organism>
<dbReference type="InterPro" id="IPR056009">
    <property type="entry name" value="DUF7587"/>
</dbReference>
<dbReference type="Proteomes" id="UP001218188">
    <property type="component" value="Unassembled WGS sequence"/>
</dbReference>
<reference evidence="2" key="1">
    <citation type="submission" date="2023-03" db="EMBL/GenBank/DDBJ databases">
        <title>Massive genome expansion in bonnet fungi (Mycena s.s.) driven by repeated elements and novel gene families across ecological guilds.</title>
        <authorList>
            <consortium name="Lawrence Berkeley National Laboratory"/>
            <person name="Harder C.B."/>
            <person name="Miyauchi S."/>
            <person name="Viragh M."/>
            <person name="Kuo A."/>
            <person name="Thoen E."/>
            <person name="Andreopoulos B."/>
            <person name="Lu D."/>
            <person name="Skrede I."/>
            <person name="Drula E."/>
            <person name="Henrissat B."/>
            <person name="Morin E."/>
            <person name="Kohler A."/>
            <person name="Barry K."/>
            <person name="LaButti K."/>
            <person name="Morin E."/>
            <person name="Salamov A."/>
            <person name="Lipzen A."/>
            <person name="Mereny Z."/>
            <person name="Hegedus B."/>
            <person name="Baldrian P."/>
            <person name="Stursova M."/>
            <person name="Weitz H."/>
            <person name="Taylor A."/>
            <person name="Grigoriev I.V."/>
            <person name="Nagy L.G."/>
            <person name="Martin F."/>
            <person name="Kauserud H."/>
        </authorList>
    </citation>
    <scope>NUCLEOTIDE SEQUENCE</scope>
    <source>
        <strain evidence="2">CBHHK200</strain>
    </source>
</reference>
<dbReference type="AlphaFoldDB" id="A0AAD6S2D9"/>